<proteinExistence type="predicted"/>
<gene>
    <name evidence="1" type="ORF">K4L44_13485</name>
</gene>
<keyword evidence="1" id="KW-0378">Hydrolase</keyword>
<keyword evidence="2" id="KW-1185">Reference proteome</keyword>
<evidence type="ECO:0000313" key="1">
    <source>
        <dbReference type="EMBL" id="QZE13575.1"/>
    </source>
</evidence>
<name>A0AC61NH49_9BACT</name>
<dbReference type="EMBL" id="CP081303">
    <property type="protein sequence ID" value="QZE13575.1"/>
    <property type="molecule type" value="Genomic_DNA"/>
</dbReference>
<sequence length="203" mass="23115">MKIICIGRNYAKHAEELNNQIPQEPVFFLKPDSSILQKNKPFYIPDFTNEVHYEVEVLFRINRLGKNISTKFAPRYYAEVGLGIDFTARDLQRNLKDKGLPWEKAKAFDSSAVLGTFIPIEEIEDVNNIEFSLVKNGEPVQEGNTSNMLFNIDQLVAHTSKYMTLKIGDIIFSGTPEGVGKVKIGDRLQGFIGEQMMFDFMVK</sequence>
<accession>A0AC61NH49</accession>
<protein>
    <submittedName>
        <fullName evidence="1">Fumarylacetoacetate hydrolase family protein</fullName>
    </submittedName>
</protein>
<evidence type="ECO:0000313" key="2">
    <source>
        <dbReference type="Proteomes" id="UP000826212"/>
    </source>
</evidence>
<reference evidence="1" key="1">
    <citation type="submission" date="2021-08" db="EMBL/GenBank/DDBJ databases">
        <title>Novel anaerobic bacterium isolated from sea squirt in East Sea, Republic of Korea.</title>
        <authorList>
            <person name="Nguyen T.H."/>
            <person name="Li Z."/>
            <person name="Lee Y.-J."/>
            <person name="Ko J."/>
            <person name="Kim S.-G."/>
        </authorList>
    </citation>
    <scope>NUCLEOTIDE SEQUENCE</scope>
    <source>
        <strain evidence="1">KCTC 25031</strain>
    </source>
</reference>
<organism evidence="1 2">
    <name type="scientific">Halosquirtibacter laminarini</name>
    <dbReference type="NCBI Taxonomy" id="3374600"/>
    <lineage>
        <taxon>Bacteria</taxon>
        <taxon>Pseudomonadati</taxon>
        <taxon>Bacteroidota</taxon>
        <taxon>Bacteroidia</taxon>
        <taxon>Marinilabiliales</taxon>
        <taxon>Prolixibacteraceae</taxon>
        <taxon>Halosquirtibacter</taxon>
    </lineage>
</organism>
<dbReference type="Proteomes" id="UP000826212">
    <property type="component" value="Chromosome"/>
</dbReference>